<sequence length="470" mass="49960">MVCCLHAVQLGEERTRIMKIWKAVLGAGVAVVGVAVASAVVFVPVDLLKVGTGYAAKIVCSNVFIAGRDADDVLALDVQAPGHPLLRLVSVDVSVDDRRVTAAMPLSFAASTAVYRDGLGCANVEADGLEAAKAFSAPVAGAAVADPMRTWPEGALVGQVDSRLREILADEALLGPGYRAVVIVKDGRILGEAYGDRITPETPLLGWSMAKTVNAALVGILAGQGGVDLDDDQLFEGWRDRDHARIRLADLLAMESGIDFNESYGDLADVTRMLYLERDMAGYVQTLGLAAAPEKRFNYSSGDSVLIARHWMSKLPTLEVAHEFPRRALFDPLGMDSAVLEADARGTFVGSSYLYATAHDWARFGLLLANDGVWQGRQIVPLDFIARMKTPSSASNGAYSQAQTWLKGPGDEDGAGEGDTSATLWMLGHDGQSIAVDGGTGLVVVRLGLTPAKLGYRPQPLLKAIRDALD</sequence>
<evidence type="ECO:0000313" key="4">
    <source>
        <dbReference type="Proteomes" id="UP000308828"/>
    </source>
</evidence>
<evidence type="ECO:0000256" key="1">
    <source>
        <dbReference type="SAM" id="Phobius"/>
    </source>
</evidence>
<evidence type="ECO:0000259" key="2">
    <source>
        <dbReference type="Pfam" id="PF00144"/>
    </source>
</evidence>
<keyword evidence="1" id="KW-0812">Transmembrane</keyword>
<dbReference type="OrthoDB" id="9814204at2"/>
<accession>A0A4S8P455</accession>
<comment type="caution">
    <text evidence="3">The sequence shown here is derived from an EMBL/GenBank/DDBJ whole genome shotgun (WGS) entry which is preliminary data.</text>
</comment>
<dbReference type="InterPro" id="IPR001466">
    <property type="entry name" value="Beta-lactam-related"/>
</dbReference>
<protein>
    <submittedName>
        <fullName evidence="3">Serine hydrolase</fullName>
    </submittedName>
</protein>
<keyword evidence="4" id="KW-1185">Reference proteome</keyword>
<dbReference type="PANTHER" id="PTHR43283:SF7">
    <property type="entry name" value="BETA-LACTAMASE-RELATED DOMAIN-CONTAINING PROTEIN"/>
    <property type="match status" value="1"/>
</dbReference>
<dbReference type="GO" id="GO:0016787">
    <property type="term" value="F:hydrolase activity"/>
    <property type="evidence" value="ECO:0007669"/>
    <property type="project" value="UniProtKB-KW"/>
</dbReference>
<keyword evidence="1" id="KW-0472">Membrane</keyword>
<feature type="domain" description="Beta-lactamase-related" evidence="2">
    <location>
        <begin position="180"/>
        <end position="446"/>
    </location>
</feature>
<dbReference type="AlphaFoldDB" id="A0A4S8P455"/>
<dbReference type="SUPFAM" id="SSF56601">
    <property type="entry name" value="beta-lactamase/transpeptidase-like"/>
    <property type="match status" value="1"/>
</dbReference>
<keyword evidence="1" id="KW-1133">Transmembrane helix</keyword>
<dbReference type="EMBL" id="STGV01000001">
    <property type="protein sequence ID" value="THV24820.1"/>
    <property type="molecule type" value="Genomic_DNA"/>
</dbReference>
<gene>
    <name evidence="3" type="ORF">FAA97_00985</name>
</gene>
<dbReference type="PANTHER" id="PTHR43283">
    <property type="entry name" value="BETA-LACTAMASE-RELATED"/>
    <property type="match status" value="1"/>
</dbReference>
<dbReference type="Gene3D" id="3.40.710.10">
    <property type="entry name" value="DD-peptidase/beta-lactamase superfamily"/>
    <property type="match status" value="1"/>
</dbReference>
<reference evidence="3 4" key="1">
    <citation type="submission" date="2019-04" db="EMBL/GenBank/DDBJ databases">
        <title>Genome sequence of strain shin9-1.</title>
        <authorList>
            <person name="Gao J."/>
            <person name="Sun J."/>
        </authorList>
    </citation>
    <scope>NUCLEOTIDE SEQUENCE [LARGE SCALE GENOMIC DNA]</scope>
    <source>
        <strain evidence="4">shin9-1</strain>
    </source>
</reference>
<organism evidence="3 4">
    <name type="scientific">Peteryoungia ipomoeae</name>
    <dbReference type="NCBI Taxonomy" id="1210932"/>
    <lineage>
        <taxon>Bacteria</taxon>
        <taxon>Pseudomonadati</taxon>
        <taxon>Pseudomonadota</taxon>
        <taxon>Alphaproteobacteria</taxon>
        <taxon>Hyphomicrobiales</taxon>
        <taxon>Rhizobiaceae</taxon>
        <taxon>Peteryoungia</taxon>
    </lineage>
</organism>
<name>A0A4S8P455_9HYPH</name>
<keyword evidence="3" id="KW-0378">Hydrolase</keyword>
<dbReference type="InterPro" id="IPR012338">
    <property type="entry name" value="Beta-lactam/transpept-like"/>
</dbReference>
<proteinExistence type="predicted"/>
<dbReference type="Proteomes" id="UP000308828">
    <property type="component" value="Unassembled WGS sequence"/>
</dbReference>
<dbReference type="InterPro" id="IPR050789">
    <property type="entry name" value="Diverse_Enzym_Activities"/>
</dbReference>
<evidence type="ECO:0000313" key="3">
    <source>
        <dbReference type="EMBL" id="THV24820.1"/>
    </source>
</evidence>
<feature type="transmembrane region" description="Helical" evidence="1">
    <location>
        <begin position="23"/>
        <end position="45"/>
    </location>
</feature>
<dbReference type="Pfam" id="PF00144">
    <property type="entry name" value="Beta-lactamase"/>
    <property type="match status" value="1"/>
</dbReference>